<protein>
    <submittedName>
        <fullName evidence="1">Uncharacterized protein</fullName>
    </submittedName>
</protein>
<accession>A0A2U3L227</accession>
<proteinExistence type="predicted"/>
<name>A0A2U3L227_9FIRM</name>
<dbReference type="Proteomes" id="UP000238916">
    <property type="component" value="Unassembled WGS sequence"/>
</dbReference>
<sequence length="48" mass="5516">MLKEHMNSKGLCKTRTGRLRLVINMDEPDANKNRPFLHPDPVPVVYPS</sequence>
<reference evidence="2" key="1">
    <citation type="submission" date="2018-02" db="EMBL/GenBank/DDBJ databases">
        <authorList>
            <person name="Hausmann B."/>
        </authorList>
    </citation>
    <scope>NUCLEOTIDE SEQUENCE [LARGE SCALE GENOMIC DNA]</scope>
    <source>
        <strain evidence="2">Peat soil MAG SbF1</strain>
    </source>
</reference>
<gene>
    <name evidence="1" type="ORF">SBF1_3400003</name>
</gene>
<dbReference type="AlphaFoldDB" id="A0A2U3L227"/>
<organism evidence="1 2">
    <name type="scientific">Candidatus Desulfosporosinus infrequens</name>
    <dbReference type="NCBI Taxonomy" id="2043169"/>
    <lineage>
        <taxon>Bacteria</taxon>
        <taxon>Bacillati</taxon>
        <taxon>Bacillota</taxon>
        <taxon>Clostridia</taxon>
        <taxon>Eubacteriales</taxon>
        <taxon>Desulfitobacteriaceae</taxon>
        <taxon>Desulfosporosinus</taxon>
    </lineage>
</organism>
<dbReference type="EMBL" id="OMOF01000269">
    <property type="protein sequence ID" value="SPF45900.1"/>
    <property type="molecule type" value="Genomic_DNA"/>
</dbReference>
<evidence type="ECO:0000313" key="1">
    <source>
        <dbReference type="EMBL" id="SPF45900.1"/>
    </source>
</evidence>
<evidence type="ECO:0000313" key="2">
    <source>
        <dbReference type="Proteomes" id="UP000238916"/>
    </source>
</evidence>